<dbReference type="EMBL" id="AUXZ01000091">
    <property type="protein sequence ID" value="KZN48494.1"/>
    <property type="molecule type" value="Genomic_DNA"/>
</dbReference>
<evidence type="ECO:0000313" key="2">
    <source>
        <dbReference type="EMBL" id="KZN48494.1"/>
    </source>
</evidence>
<keyword evidence="1" id="KW-0732">Signal</keyword>
<name>A0A167D733_9GAMM</name>
<comment type="caution">
    <text evidence="2">The sequence shown here is derived from an EMBL/GenBank/DDBJ whole genome shotgun (WGS) entry which is preliminary data.</text>
</comment>
<accession>A0A167D733</accession>
<dbReference type="AlphaFoldDB" id="A0A167D733"/>
<evidence type="ECO:0000313" key="3">
    <source>
        <dbReference type="Proteomes" id="UP000076503"/>
    </source>
</evidence>
<reference evidence="2 3" key="1">
    <citation type="submission" date="2013-07" db="EMBL/GenBank/DDBJ databases">
        <title>Comparative Genomic and Metabolomic Analysis of Twelve Strains of Pseudoalteromonas luteoviolacea.</title>
        <authorList>
            <person name="Vynne N.G."/>
            <person name="Mansson M."/>
            <person name="Gram L."/>
        </authorList>
    </citation>
    <scope>NUCLEOTIDE SEQUENCE [LARGE SCALE GENOMIC DNA]</scope>
    <source>
        <strain evidence="2 3">H33</strain>
    </source>
</reference>
<protein>
    <recommendedName>
        <fullName evidence="4">Chitin-binding type-4 domain-containing protein</fullName>
    </recommendedName>
</protein>
<dbReference type="PROSITE" id="PS51257">
    <property type="entry name" value="PROKAR_LIPOPROTEIN"/>
    <property type="match status" value="1"/>
</dbReference>
<evidence type="ECO:0008006" key="4">
    <source>
        <dbReference type="Google" id="ProtNLM"/>
    </source>
</evidence>
<dbReference type="Proteomes" id="UP000076503">
    <property type="component" value="Unassembled WGS sequence"/>
</dbReference>
<feature type="chain" id="PRO_5007885044" description="Chitin-binding type-4 domain-containing protein" evidence="1">
    <location>
        <begin position="22"/>
        <end position="76"/>
    </location>
</feature>
<proteinExistence type="predicted"/>
<evidence type="ECO:0000256" key="1">
    <source>
        <dbReference type="SAM" id="SignalP"/>
    </source>
</evidence>
<sequence length="76" mass="8747">MKLLNKIAISTLLLGSCAVSASQNYFEIYADGTTQGRAHHNVKVAWWWVTQSAGIPSIRCEQTRVDRWRCYARVYR</sequence>
<organism evidence="2 3">
    <name type="scientific">Pseudoalteromonas luteoviolacea H33</name>
    <dbReference type="NCBI Taxonomy" id="1365251"/>
    <lineage>
        <taxon>Bacteria</taxon>
        <taxon>Pseudomonadati</taxon>
        <taxon>Pseudomonadota</taxon>
        <taxon>Gammaproteobacteria</taxon>
        <taxon>Alteromonadales</taxon>
        <taxon>Pseudoalteromonadaceae</taxon>
        <taxon>Pseudoalteromonas</taxon>
    </lineage>
</organism>
<feature type="signal peptide" evidence="1">
    <location>
        <begin position="1"/>
        <end position="21"/>
    </location>
</feature>
<dbReference type="PATRIC" id="fig|1365251.3.peg.3812"/>
<gene>
    <name evidence="2" type="ORF">N476_21720</name>
</gene>